<sequence>MPNVILSAAVSTDRDTGSYLELATRAARTCVERAHIRVDDVGMLVNAGVFRDNNLCEPAVAALVQKRLGLGLAYRPGRAPAFSFDVMHGAAGLLHAVDIAETFLLGPELDYVLLVAGDAHPSTRRDIADLLYTPSGAAILLGKDSAAQGFGRLHTVEPTGPVELSAWVDLPEAGMNGRTTGHAVIRADPLPAAASAVRACLADEGLTAADFAEGRAVLLAPAPGQDFPERLASTLGLPSAAVAGIDARIGDPYSAAPVHAYLAALESGRLAAARTAVFLAAYDTSAACIAYRHPAVIGTPAGSPPVLA</sequence>
<name>A0ABW6QYV8_9NOCA</name>
<dbReference type="RefSeq" id="WP_387721263.1">
    <property type="nucleotide sequence ID" value="NZ_JBIAPI010000007.1"/>
</dbReference>
<gene>
    <name evidence="1" type="ORF">ACFYV7_25615</name>
</gene>
<evidence type="ECO:0008006" key="3">
    <source>
        <dbReference type="Google" id="ProtNLM"/>
    </source>
</evidence>
<dbReference type="SUPFAM" id="SSF53901">
    <property type="entry name" value="Thiolase-like"/>
    <property type="match status" value="2"/>
</dbReference>
<accession>A0ABW6QYV8</accession>
<evidence type="ECO:0000313" key="1">
    <source>
        <dbReference type="EMBL" id="MFF3226198.1"/>
    </source>
</evidence>
<evidence type="ECO:0000313" key="2">
    <source>
        <dbReference type="Proteomes" id="UP001601948"/>
    </source>
</evidence>
<proteinExistence type="predicted"/>
<dbReference type="Gene3D" id="3.40.47.10">
    <property type="match status" value="2"/>
</dbReference>
<dbReference type="PANTHER" id="PTHR34069">
    <property type="entry name" value="3-OXOACYL-[ACYL-CARRIER-PROTEIN] SYNTHASE 3"/>
    <property type="match status" value="1"/>
</dbReference>
<dbReference type="EMBL" id="JBIAPI010000007">
    <property type="protein sequence ID" value="MFF3226198.1"/>
    <property type="molecule type" value="Genomic_DNA"/>
</dbReference>
<organism evidence="1 2">
    <name type="scientific">Nocardia suismassiliense</name>
    <dbReference type="NCBI Taxonomy" id="2077092"/>
    <lineage>
        <taxon>Bacteria</taxon>
        <taxon>Bacillati</taxon>
        <taxon>Actinomycetota</taxon>
        <taxon>Actinomycetes</taxon>
        <taxon>Mycobacteriales</taxon>
        <taxon>Nocardiaceae</taxon>
        <taxon>Nocardia</taxon>
    </lineage>
</organism>
<reference evidence="1 2" key="1">
    <citation type="submission" date="2024-10" db="EMBL/GenBank/DDBJ databases">
        <title>The Natural Products Discovery Center: Release of the First 8490 Sequenced Strains for Exploring Actinobacteria Biosynthetic Diversity.</title>
        <authorList>
            <person name="Kalkreuter E."/>
            <person name="Kautsar S.A."/>
            <person name="Yang D."/>
            <person name="Bader C.D."/>
            <person name="Teijaro C.N."/>
            <person name="Fluegel L."/>
            <person name="Davis C.M."/>
            <person name="Simpson J.R."/>
            <person name="Lauterbach L."/>
            <person name="Steele A.D."/>
            <person name="Gui C."/>
            <person name="Meng S."/>
            <person name="Li G."/>
            <person name="Viehrig K."/>
            <person name="Ye F."/>
            <person name="Su P."/>
            <person name="Kiefer A.F."/>
            <person name="Nichols A."/>
            <person name="Cepeda A.J."/>
            <person name="Yan W."/>
            <person name="Fan B."/>
            <person name="Jiang Y."/>
            <person name="Adhikari A."/>
            <person name="Zheng C.-J."/>
            <person name="Schuster L."/>
            <person name="Cowan T.M."/>
            <person name="Smanski M.J."/>
            <person name="Chevrette M.G."/>
            <person name="De Carvalho L.P.S."/>
            <person name="Shen B."/>
        </authorList>
    </citation>
    <scope>NUCLEOTIDE SEQUENCE [LARGE SCALE GENOMIC DNA]</scope>
    <source>
        <strain evidence="1 2">NPDC003040</strain>
    </source>
</reference>
<dbReference type="InterPro" id="IPR016039">
    <property type="entry name" value="Thiolase-like"/>
</dbReference>
<comment type="caution">
    <text evidence="1">The sequence shown here is derived from an EMBL/GenBank/DDBJ whole genome shotgun (WGS) entry which is preliminary data.</text>
</comment>
<dbReference type="Proteomes" id="UP001601948">
    <property type="component" value="Unassembled WGS sequence"/>
</dbReference>
<protein>
    <recommendedName>
        <fullName evidence="3">3-oxoacyl-[acyl-carrier-protein] synthase III</fullName>
    </recommendedName>
</protein>
<dbReference type="PANTHER" id="PTHR34069:SF2">
    <property type="entry name" value="BETA-KETOACYL-[ACYL-CARRIER-PROTEIN] SYNTHASE III"/>
    <property type="match status" value="1"/>
</dbReference>
<keyword evidence="2" id="KW-1185">Reference proteome</keyword>